<evidence type="ECO:0000259" key="19">
    <source>
        <dbReference type="Pfam" id="PF00361"/>
    </source>
</evidence>
<evidence type="ECO:0000256" key="9">
    <source>
        <dbReference type="ARBA" id="ARBA00022792"/>
    </source>
</evidence>
<feature type="transmembrane region" description="Helical" evidence="18">
    <location>
        <begin position="84"/>
        <end position="107"/>
    </location>
</feature>
<keyword evidence="9 18" id="KW-0999">Mitochondrion inner membrane</keyword>
<dbReference type="InterPro" id="IPR050175">
    <property type="entry name" value="Complex_I_Subunit_2"/>
</dbReference>
<evidence type="ECO:0000256" key="14">
    <source>
        <dbReference type="ARBA" id="ARBA00023075"/>
    </source>
</evidence>
<keyword evidence="14 18" id="KW-0830">Ubiquinone</keyword>
<feature type="transmembrane region" description="Helical" evidence="18">
    <location>
        <begin position="189"/>
        <end position="209"/>
    </location>
</feature>
<dbReference type="InterPro" id="IPR001750">
    <property type="entry name" value="ND/Mrp_TM"/>
</dbReference>
<evidence type="ECO:0000256" key="12">
    <source>
        <dbReference type="ARBA" id="ARBA00022989"/>
    </source>
</evidence>
<evidence type="ECO:0000256" key="15">
    <source>
        <dbReference type="ARBA" id="ARBA00023128"/>
    </source>
</evidence>
<comment type="function">
    <text evidence="18">Core subunit of the mitochondrial membrane respiratory chain NADH dehydrogenase (Complex I) which catalyzes electron transfer from NADH through the respiratory chain, using ubiquinone as an electron acceptor. Essential for the catalytic activity and assembly of complex I.</text>
</comment>
<comment type="similarity">
    <text evidence="3 18">Belongs to the complex I subunit 2 family.</text>
</comment>
<proteinExistence type="inferred from homology"/>
<keyword evidence="11 18" id="KW-0249">Electron transport</keyword>
<feature type="transmembrane region" description="Helical" evidence="18">
    <location>
        <begin position="113"/>
        <end position="133"/>
    </location>
</feature>
<evidence type="ECO:0000256" key="4">
    <source>
        <dbReference type="ARBA" id="ARBA00012944"/>
    </source>
</evidence>
<comment type="subcellular location">
    <subcellularLocation>
        <location evidence="2 18">Mitochondrion inner membrane</location>
        <topology evidence="2 18">Multi-pass membrane protein</topology>
    </subcellularLocation>
</comment>
<comment type="function">
    <text evidence="1">Core subunit of the mitochondrial membrane respiratory chain NADH dehydrogenase (Complex I) that is believed to belong to the minimal assembly required for catalysis. Complex I functions in the transfer of electrons from NADH to the respiratory chain. The immediate electron acceptor for the enzyme is believed to be ubiquinone.</text>
</comment>
<keyword evidence="6" id="KW-0813">Transport</keyword>
<evidence type="ECO:0000256" key="7">
    <source>
        <dbReference type="ARBA" id="ARBA00022660"/>
    </source>
</evidence>
<sequence length="329" mass="38516">MLFFSTLTFGIFLAVSSYSWFSIWMGLEINLLSILPLMSNSNNAYPSESALKYFISQVIASIFFLFSLILIMKTHELIFMNKSIFLEIILESAILTKLGAAPFHFWLPEVMEGLNWSISLILLTMQKIAPFIILMYMSNIFFYLSLIIIMSAMISGILGLNQLSLRKIMAYSSINHLAWMLSTLMYSNLLWLMYFIIYSITNLTIILIFNKFNIYFTKQLYNICEINKPTTMLITFLFMSLGGIPPFLGFLPKWLVIMNLIEHSQFFLSLMLIIFTLIVFSFYLRLIMMPMIFMKNELNQKKFYSFTNIYLFQIITIFSLPISLLIFFY</sequence>
<name>A0A1P8NME2_9CUCU</name>
<dbReference type="EMBL" id="KX943379">
    <property type="protein sequence ID" value="APX39519.1"/>
    <property type="molecule type" value="Genomic_DNA"/>
</dbReference>
<evidence type="ECO:0000256" key="16">
    <source>
        <dbReference type="ARBA" id="ARBA00023136"/>
    </source>
</evidence>
<dbReference type="PRINTS" id="PR01436">
    <property type="entry name" value="NADHDHGNASE2"/>
</dbReference>
<evidence type="ECO:0000256" key="10">
    <source>
        <dbReference type="ARBA" id="ARBA00022967"/>
    </source>
</evidence>
<evidence type="ECO:0000256" key="8">
    <source>
        <dbReference type="ARBA" id="ARBA00022692"/>
    </source>
</evidence>
<comment type="catalytic activity">
    <reaction evidence="17 18">
        <text>a ubiquinone + NADH + 5 H(+)(in) = a ubiquinol + NAD(+) + 4 H(+)(out)</text>
        <dbReference type="Rhea" id="RHEA:29091"/>
        <dbReference type="Rhea" id="RHEA-COMP:9565"/>
        <dbReference type="Rhea" id="RHEA-COMP:9566"/>
        <dbReference type="ChEBI" id="CHEBI:15378"/>
        <dbReference type="ChEBI" id="CHEBI:16389"/>
        <dbReference type="ChEBI" id="CHEBI:17976"/>
        <dbReference type="ChEBI" id="CHEBI:57540"/>
        <dbReference type="ChEBI" id="CHEBI:57945"/>
        <dbReference type="EC" id="7.1.1.2"/>
    </reaction>
</comment>
<keyword evidence="7 18" id="KW-0679">Respiratory chain</keyword>
<gene>
    <name evidence="20" type="primary">nad2</name>
</gene>
<evidence type="ECO:0000256" key="6">
    <source>
        <dbReference type="ARBA" id="ARBA00022448"/>
    </source>
</evidence>
<reference evidence="20" key="2">
    <citation type="submission" date="2016-10" db="EMBL/GenBank/DDBJ databases">
        <authorList>
            <person name="Gomez-Rodriguez C."/>
            <person name="Crampton-Platt A."/>
            <person name="Timmermans M.J.T.N."/>
            <person name="Baselga A."/>
            <person name="Vogler A.P."/>
        </authorList>
    </citation>
    <scope>NUCLEOTIDE SEQUENCE</scope>
</reference>
<keyword evidence="10 18" id="KW-1278">Translocase</keyword>
<evidence type="ECO:0000256" key="17">
    <source>
        <dbReference type="ARBA" id="ARBA00049551"/>
    </source>
</evidence>
<dbReference type="GO" id="GO:0008137">
    <property type="term" value="F:NADH dehydrogenase (ubiquinone) activity"/>
    <property type="evidence" value="ECO:0007669"/>
    <property type="project" value="UniProtKB-EC"/>
</dbReference>
<protein>
    <recommendedName>
        <fullName evidence="5 18">NADH-ubiquinone oxidoreductase chain 2</fullName>
        <ecNumber evidence="4 18">7.1.1.2</ecNumber>
    </recommendedName>
</protein>
<dbReference type="Pfam" id="PF00361">
    <property type="entry name" value="Proton_antipo_M"/>
    <property type="match status" value="1"/>
</dbReference>
<evidence type="ECO:0000313" key="20">
    <source>
        <dbReference type="EMBL" id="APX39519.1"/>
    </source>
</evidence>
<keyword evidence="16 18" id="KW-0472">Membrane</keyword>
<keyword evidence="8 18" id="KW-0812">Transmembrane</keyword>
<dbReference type="InterPro" id="IPR003917">
    <property type="entry name" value="NADH_UbQ_OxRdtase_chain2"/>
</dbReference>
<reference evidence="20" key="1">
    <citation type="journal article" date="2015" name="Methods Ecol Evol">
        <title>Validating the power of mitochondrial metagenomics for community ecology and phylogenetics of complex assemblages.</title>
        <authorList>
            <person name="Gomez-Rodriguez C."/>
            <person name="Crampton-Platt A."/>
            <person name="Timmermans M.J.T.N."/>
            <person name="Baselga A."/>
            <person name="Vogler A.P."/>
        </authorList>
    </citation>
    <scope>NUCLEOTIDE SEQUENCE</scope>
</reference>
<dbReference type="EC" id="7.1.1.2" evidence="4 18"/>
<evidence type="ECO:0000256" key="13">
    <source>
        <dbReference type="ARBA" id="ARBA00023027"/>
    </source>
</evidence>
<keyword evidence="12 18" id="KW-1133">Transmembrane helix</keyword>
<evidence type="ECO:0000256" key="11">
    <source>
        <dbReference type="ARBA" id="ARBA00022982"/>
    </source>
</evidence>
<accession>A0A1P8NME2</accession>
<evidence type="ECO:0000256" key="5">
    <source>
        <dbReference type="ARBA" id="ARBA00021008"/>
    </source>
</evidence>
<evidence type="ECO:0000256" key="3">
    <source>
        <dbReference type="ARBA" id="ARBA00007012"/>
    </source>
</evidence>
<feature type="domain" description="NADH:quinone oxidoreductase/Mrp antiporter transmembrane" evidence="19">
    <location>
        <begin position="17"/>
        <end position="276"/>
    </location>
</feature>
<geneLocation type="mitochondrion" evidence="20"/>
<organism evidence="20">
    <name type="scientific">Oulema melanopus</name>
    <dbReference type="NCBI Taxonomy" id="294584"/>
    <lineage>
        <taxon>Eukaryota</taxon>
        <taxon>Metazoa</taxon>
        <taxon>Ecdysozoa</taxon>
        <taxon>Arthropoda</taxon>
        <taxon>Hexapoda</taxon>
        <taxon>Insecta</taxon>
        <taxon>Pterygota</taxon>
        <taxon>Neoptera</taxon>
        <taxon>Endopterygota</taxon>
        <taxon>Coleoptera</taxon>
        <taxon>Polyphaga</taxon>
        <taxon>Cucujiformia</taxon>
        <taxon>Chrysomeloidea</taxon>
        <taxon>Chrysomelidae</taxon>
        <taxon>Criocerinae</taxon>
        <taxon>Oulema</taxon>
    </lineage>
</organism>
<feature type="transmembrane region" description="Helical" evidence="18">
    <location>
        <begin position="309"/>
        <end position="328"/>
    </location>
</feature>
<feature type="transmembrane region" description="Helical" evidence="18">
    <location>
        <begin position="230"/>
        <end position="251"/>
    </location>
</feature>
<dbReference type="PANTHER" id="PTHR46552:SF1">
    <property type="entry name" value="NADH-UBIQUINONE OXIDOREDUCTASE CHAIN 2"/>
    <property type="match status" value="1"/>
</dbReference>
<evidence type="ECO:0000256" key="2">
    <source>
        <dbReference type="ARBA" id="ARBA00004448"/>
    </source>
</evidence>
<dbReference type="GO" id="GO:0005743">
    <property type="term" value="C:mitochondrial inner membrane"/>
    <property type="evidence" value="ECO:0007669"/>
    <property type="project" value="UniProtKB-SubCell"/>
</dbReference>
<evidence type="ECO:0000256" key="1">
    <source>
        <dbReference type="ARBA" id="ARBA00003257"/>
    </source>
</evidence>
<dbReference type="PANTHER" id="PTHR46552">
    <property type="entry name" value="NADH-UBIQUINONE OXIDOREDUCTASE CHAIN 2"/>
    <property type="match status" value="1"/>
</dbReference>
<feature type="transmembrane region" description="Helical" evidence="18">
    <location>
        <begin position="266"/>
        <end position="288"/>
    </location>
</feature>
<feature type="transmembrane region" description="Helical" evidence="18">
    <location>
        <begin position="140"/>
        <end position="160"/>
    </location>
</feature>
<feature type="transmembrane region" description="Helical" evidence="18">
    <location>
        <begin position="53"/>
        <end position="72"/>
    </location>
</feature>
<evidence type="ECO:0000256" key="18">
    <source>
        <dbReference type="RuleBase" id="RU003403"/>
    </source>
</evidence>
<dbReference type="AlphaFoldDB" id="A0A1P8NME2"/>
<keyword evidence="13 18" id="KW-0520">NAD</keyword>
<keyword evidence="15 18" id="KW-0496">Mitochondrion</keyword>
<dbReference type="GO" id="GO:0006120">
    <property type="term" value="P:mitochondrial electron transport, NADH to ubiquinone"/>
    <property type="evidence" value="ECO:0007669"/>
    <property type="project" value="InterPro"/>
</dbReference>